<geneLocation type="plasmid" evidence="2">
    <name>plcako.2</name>
</geneLocation>
<dbReference type="AlphaFoldDB" id="A0AAP9HKY4"/>
<organism evidence="1 2">
    <name type="scientific">Lacticaseibacillus paracasei subsp. paracasei</name>
    <dbReference type="NCBI Taxonomy" id="47714"/>
    <lineage>
        <taxon>Bacteria</taxon>
        <taxon>Bacillati</taxon>
        <taxon>Bacillota</taxon>
        <taxon>Bacilli</taxon>
        <taxon>Lactobacillales</taxon>
        <taxon>Lactobacillaceae</taxon>
        <taxon>Lacticaseibacillus</taxon>
    </lineage>
</organism>
<name>A0AAP9HKY4_LACPA</name>
<dbReference type="EMBL" id="CP022956">
    <property type="protein sequence ID" value="QGV19764.1"/>
    <property type="molecule type" value="Genomic_DNA"/>
</dbReference>
<dbReference type="Proteomes" id="UP000423274">
    <property type="component" value="Plasmid pLCAKO.2"/>
</dbReference>
<proteinExistence type="predicted"/>
<gene>
    <name evidence="1" type="ORF">LCAKO_2p55</name>
</gene>
<accession>A0AAP9HKY4</accession>
<protein>
    <submittedName>
        <fullName evidence="1">Uncharacterized protein</fullName>
    </submittedName>
</protein>
<keyword evidence="1" id="KW-0614">Plasmid</keyword>
<reference evidence="1 2" key="1">
    <citation type="submission" date="2017-08" db="EMBL/GenBank/DDBJ databases">
        <title>Genome sequence, comparative genomics and functional analysis of the highly adhesive Lactobacillus parcasei Kobulty strain.</title>
        <authorList>
            <person name="Koryszewska-Baginska A."/>
            <person name="Grynberg M."/>
            <person name="Aleksandrzak-Piekarczyk T."/>
        </authorList>
    </citation>
    <scope>NUCLEOTIDE SEQUENCE [LARGE SCALE GENOMIC DNA]</scope>
    <source>
        <strain evidence="1 2">IBB3423</strain>
        <plasmid evidence="2">plcako.2</plasmid>
    </source>
</reference>
<evidence type="ECO:0000313" key="2">
    <source>
        <dbReference type="Proteomes" id="UP000423274"/>
    </source>
</evidence>
<evidence type="ECO:0000313" key="1">
    <source>
        <dbReference type="EMBL" id="QGV19764.1"/>
    </source>
</evidence>
<sequence length="52" mass="6335">MSNIFLGYFKLGKNQYFKTDIEFNKLKPANLFKHYVCIFQAFEARRCNMNEY</sequence>